<evidence type="ECO:0000313" key="2">
    <source>
        <dbReference type="EMBL" id="EDV36594.2"/>
    </source>
</evidence>
<dbReference type="HOGENOM" id="CLU_1311268_0_0_1"/>
<reference evidence="2 3" key="1">
    <citation type="journal article" date="2007" name="Nature">
        <title>Evolution of genes and genomes on the Drosophila phylogeny.</title>
        <authorList>
            <consortium name="Drosophila 12 Genomes Consortium"/>
            <person name="Clark A.G."/>
            <person name="Eisen M.B."/>
            <person name="Smith D.R."/>
            <person name="Bergman C.M."/>
            <person name="Oliver B."/>
            <person name="Markow T.A."/>
            <person name="Kaufman T.C."/>
            <person name="Kellis M."/>
            <person name="Gelbart W."/>
            <person name="Iyer V.N."/>
            <person name="Pollard D.A."/>
            <person name="Sackton T.B."/>
            <person name="Larracuente A.M."/>
            <person name="Singh N.D."/>
            <person name="Abad J.P."/>
            <person name="Abt D.N."/>
            <person name="Adryan B."/>
            <person name="Aguade M."/>
            <person name="Akashi H."/>
            <person name="Anderson W.W."/>
            <person name="Aquadro C.F."/>
            <person name="Ardell D.H."/>
            <person name="Arguello R."/>
            <person name="Artieri C.G."/>
            <person name="Barbash D.A."/>
            <person name="Barker D."/>
            <person name="Barsanti P."/>
            <person name="Batterham P."/>
            <person name="Batzoglou S."/>
            <person name="Begun D."/>
            <person name="Bhutkar A."/>
            <person name="Blanco E."/>
            <person name="Bosak S.A."/>
            <person name="Bradley R.K."/>
            <person name="Brand A.D."/>
            <person name="Brent M.R."/>
            <person name="Brooks A.N."/>
            <person name="Brown R.H."/>
            <person name="Butlin R.K."/>
            <person name="Caggese C."/>
            <person name="Calvi B.R."/>
            <person name="Bernardo de Carvalho A."/>
            <person name="Caspi A."/>
            <person name="Castrezana S."/>
            <person name="Celniker S.E."/>
            <person name="Chang J.L."/>
            <person name="Chapple C."/>
            <person name="Chatterji S."/>
            <person name="Chinwalla A."/>
            <person name="Civetta A."/>
            <person name="Clifton S.W."/>
            <person name="Comeron J.M."/>
            <person name="Costello J.C."/>
            <person name="Coyne J.A."/>
            <person name="Daub J."/>
            <person name="David R.G."/>
            <person name="Delcher A.L."/>
            <person name="Delehaunty K."/>
            <person name="Do C.B."/>
            <person name="Ebling H."/>
            <person name="Edwards K."/>
            <person name="Eickbush T."/>
            <person name="Evans J.D."/>
            <person name="Filipski A."/>
            <person name="Findeiss S."/>
            <person name="Freyhult E."/>
            <person name="Fulton L."/>
            <person name="Fulton R."/>
            <person name="Garcia A.C."/>
            <person name="Gardiner A."/>
            <person name="Garfield D.A."/>
            <person name="Garvin B.E."/>
            <person name="Gibson G."/>
            <person name="Gilbert D."/>
            <person name="Gnerre S."/>
            <person name="Godfrey J."/>
            <person name="Good R."/>
            <person name="Gotea V."/>
            <person name="Gravely B."/>
            <person name="Greenberg A.J."/>
            <person name="Griffiths-Jones S."/>
            <person name="Gross S."/>
            <person name="Guigo R."/>
            <person name="Gustafson E.A."/>
            <person name="Haerty W."/>
            <person name="Hahn M.W."/>
            <person name="Halligan D.L."/>
            <person name="Halpern A.L."/>
            <person name="Halter G.M."/>
            <person name="Han M.V."/>
            <person name="Heger A."/>
            <person name="Hillier L."/>
            <person name="Hinrichs A.S."/>
            <person name="Holmes I."/>
            <person name="Hoskins R.A."/>
            <person name="Hubisz M.J."/>
            <person name="Hultmark D."/>
            <person name="Huntley M.A."/>
            <person name="Jaffe D.B."/>
            <person name="Jagadeeshan S."/>
            <person name="Jeck W.R."/>
            <person name="Johnson J."/>
            <person name="Jones C.D."/>
            <person name="Jordan W.C."/>
            <person name="Karpen G.H."/>
            <person name="Kataoka E."/>
            <person name="Keightley P.D."/>
            <person name="Kheradpour P."/>
            <person name="Kirkness E.F."/>
            <person name="Koerich L.B."/>
            <person name="Kristiansen K."/>
            <person name="Kudrna D."/>
            <person name="Kulathinal R.J."/>
            <person name="Kumar S."/>
            <person name="Kwok R."/>
            <person name="Lander E."/>
            <person name="Langley C.H."/>
            <person name="Lapoint R."/>
            <person name="Lazzaro B.P."/>
            <person name="Lee S.J."/>
            <person name="Levesque L."/>
            <person name="Li R."/>
            <person name="Lin C.F."/>
            <person name="Lin M.F."/>
            <person name="Lindblad-Toh K."/>
            <person name="Llopart A."/>
            <person name="Long M."/>
            <person name="Low L."/>
            <person name="Lozovsky E."/>
            <person name="Lu J."/>
            <person name="Luo M."/>
            <person name="Machado C.A."/>
            <person name="Makalowski W."/>
            <person name="Marzo M."/>
            <person name="Matsuda M."/>
            <person name="Matzkin L."/>
            <person name="McAllister B."/>
            <person name="McBride C.S."/>
            <person name="McKernan B."/>
            <person name="McKernan K."/>
            <person name="Mendez-Lago M."/>
            <person name="Minx P."/>
            <person name="Mollenhauer M.U."/>
            <person name="Montooth K."/>
            <person name="Mount S.M."/>
            <person name="Mu X."/>
            <person name="Myers E."/>
            <person name="Negre B."/>
            <person name="Newfeld S."/>
            <person name="Nielsen R."/>
            <person name="Noor M.A."/>
            <person name="O'Grady P."/>
            <person name="Pachter L."/>
            <person name="Papaceit M."/>
            <person name="Parisi M.J."/>
            <person name="Parisi M."/>
            <person name="Parts L."/>
            <person name="Pedersen J.S."/>
            <person name="Pesole G."/>
            <person name="Phillippy A.M."/>
            <person name="Ponting C.P."/>
            <person name="Pop M."/>
            <person name="Porcelli D."/>
            <person name="Powell J.R."/>
            <person name="Prohaska S."/>
            <person name="Pruitt K."/>
            <person name="Puig M."/>
            <person name="Quesneville H."/>
            <person name="Ram K.R."/>
            <person name="Rand D."/>
            <person name="Rasmussen M.D."/>
            <person name="Reed L.K."/>
            <person name="Reenan R."/>
            <person name="Reily A."/>
            <person name="Remington K.A."/>
            <person name="Rieger T.T."/>
            <person name="Ritchie M.G."/>
            <person name="Robin C."/>
            <person name="Rogers Y.H."/>
            <person name="Rohde C."/>
            <person name="Rozas J."/>
            <person name="Rubenfield M.J."/>
            <person name="Ruiz A."/>
            <person name="Russo S."/>
            <person name="Salzberg S.L."/>
            <person name="Sanchez-Gracia A."/>
            <person name="Saranga D.J."/>
            <person name="Sato H."/>
            <person name="Schaeffer S.W."/>
            <person name="Schatz M.C."/>
            <person name="Schlenke T."/>
            <person name="Schwartz R."/>
            <person name="Segarra C."/>
            <person name="Singh R.S."/>
            <person name="Sirot L."/>
            <person name="Sirota M."/>
            <person name="Sisneros N.B."/>
            <person name="Smith C.D."/>
            <person name="Smith T.F."/>
            <person name="Spieth J."/>
            <person name="Stage D.E."/>
            <person name="Stark A."/>
            <person name="Stephan W."/>
            <person name="Strausberg R.L."/>
            <person name="Strempel S."/>
            <person name="Sturgill D."/>
            <person name="Sutton G."/>
            <person name="Sutton G.G."/>
            <person name="Tao W."/>
            <person name="Teichmann S."/>
            <person name="Tobari Y.N."/>
            <person name="Tomimura Y."/>
            <person name="Tsolas J.M."/>
            <person name="Valente V.L."/>
            <person name="Venter E."/>
            <person name="Venter J.C."/>
            <person name="Vicario S."/>
            <person name="Vieira F.G."/>
            <person name="Vilella A.J."/>
            <person name="Villasante A."/>
            <person name="Walenz B."/>
            <person name="Wang J."/>
            <person name="Wasserman M."/>
            <person name="Watts T."/>
            <person name="Wilson D."/>
            <person name="Wilson R.K."/>
            <person name="Wing R.A."/>
            <person name="Wolfner M.F."/>
            <person name="Wong A."/>
            <person name="Wong G.K."/>
            <person name="Wu C.I."/>
            <person name="Wu G."/>
            <person name="Yamamoto D."/>
            <person name="Yang H.P."/>
            <person name="Yang S.P."/>
            <person name="Yorke J.A."/>
            <person name="Yoshida K."/>
            <person name="Zdobnov E."/>
            <person name="Zhang P."/>
            <person name="Zhang Y."/>
            <person name="Zimin A.V."/>
            <person name="Baldwin J."/>
            <person name="Abdouelleil A."/>
            <person name="Abdulkadir J."/>
            <person name="Abebe A."/>
            <person name="Abera B."/>
            <person name="Abreu J."/>
            <person name="Acer S.C."/>
            <person name="Aftuck L."/>
            <person name="Alexander A."/>
            <person name="An P."/>
            <person name="Anderson E."/>
            <person name="Anderson S."/>
            <person name="Arachi H."/>
            <person name="Azer M."/>
            <person name="Bachantsang P."/>
            <person name="Barry A."/>
            <person name="Bayul T."/>
            <person name="Berlin A."/>
            <person name="Bessette D."/>
            <person name="Bloom T."/>
            <person name="Blye J."/>
            <person name="Boguslavskiy L."/>
            <person name="Bonnet C."/>
            <person name="Boukhgalter B."/>
            <person name="Bourzgui I."/>
            <person name="Brown A."/>
            <person name="Cahill P."/>
            <person name="Channer S."/>
            <person name="Cheshatsang Y."/>
            <person name="Chuda L."/>
            <person name="Citroen M."/>
            <person name="Collymore A."/>
            <person name="Cooke P."/>
            <person name="Costello M."/>
            <person name="D'Aco K."/>
            <person name="Daza R."/>
            <person name="De Haan G."/>
            <person name="DeGray S."/>
            <person name="DeMaso C."/>
            <person name="Dhargay N."/>
            <person name="Dooley K."/>
            <person name="Dooley E."/>
            <person name="Doricent M."/>
            <person name="Dorje P."/>
            <person name="Dorjee K."/>
            <person name="Dupes A."/>
            <person name="Elong R."/>
            <person name="Falk J."/>
            <person name="Farina A."/>
            <person name="Faro S."/>
            <person name="Ferguson D."/>
            <person name="Fisher S."/>
            <person name="Foley C.D."/>
            <person name="Franke A."/>
            <person name="Friedrich D."/>
            <person name="Gadbois L."/>
            <person name="Gearin G."/>
            <person name="Gearin C.R."/>
            <person name="Giannoukos G."/>
            <person name="Goode T."/>
            <person name="Graham J."/>
            <person name="Grandbois E."/>
            <person name="Grewal S."/>
            <person name="Gyaltsen K."/>
            <person name="Hafez N."/>
            <person name="Hagos B."/>
            <person name="Hall J."/>
            <person name="Henson C."/>
            <person name="Hollinger A."/>
            <person name="Honan T."/>
            <person name="Huard M.D."/>
            <person name="Hughes L."/>
            <person name="Hurhula B."/>
            <person name="Husby M.E."/>
            <person name="Kamat A."/>
            <person name="Kanga B."/>
            <person name="Kashin S."/>
            <person name="Khazanovich D."/>
            <person name="Kisner P."/>
            <person name="Lance K."/>
            <person name="Lara M."/>
            <person name="Lee W."/>
            <person name="Lennon N."/>
            <person name="Letendre F."/>
            <person name="LeVine R."/>
            <person name="Lipovsky A."/>
            <person name="Liu X."/>
            <person name="Liu J."/>
            <person name="Liu S."/>
            <person name="Lokyitsang T."/>
            <person name="Lokyitsang Y."/>
            <person name="Lubonja R."/>
            <person name="Lui A."/>
            <person name="MacDonald P."/>
            <person name="Magnisalis V."/>
            <person name="Maru K."/>
            <person name="Matthews C."/>
            <person name="McCusker W."/>
            <person name="McDonough S."/>
            <person name="Mehta T."/>
            <person name="Meldrim J."/>
            <person name="Meneus L."/>
            <person name="Mihai O."/>
            <person name="Mihalev A."/>
            <person name="Mihova T."/>
            <person name="Mittelman R."/>
            <person name="Mlenga V."/>
            <person name="Montmayeur A."/>
            <person name="Mulrain L."/>
            <person name="Navidi A."/>
            <person name="Naylor J."/>
            <person name="Negash T."/>
            <person name="Nguyen T."/>
            <person name="Nguyen N."/>
            <person name="Nicol R."/>
            <person name="Norbu C."/>
            <person name="Norbu N."/>
            <person name="Novod N."/>
            <person name="O'Neill B."/>
            <person name="Osman S."/>
            <person name="Markiewicz E."/>
            <person name="Oyono O.L."/>
            <person name="Patti C."/>
            <person name="Phunkhang P."/>
            <person name="Pierre F."/>
            <person name="Priest M."/>
            <person name="Raghuraman S."/>
            <person name="Rege F."/>
            <person name="Reyes R."/>
            <person name="Rise C."/>
            <person name="Rogov P."/>
            <person name="Ross K."/>
            <person name="Ryan E."/>
            <person name="Settipalli S."/>
            <person name="Shea T."/>
            <person name="Sherpa N."/>
            <person name="Shi L."/>
            <person name="Shih D."/>
            <person name="Sparrow T."/>
            <person name="Spaulding J."/>
            <person name="Stalker J."/>
            <person name="Stange-Thomann N."/>
            <person name="Stavropoulos S."/>
            <person name="Stone C."/>
            <person name="Strader C."/>
            <person name="Tesfaye S."/>
            <person name="Thomson T."/>
            <person name="Thoulutsang Y."/>
            <person name="Thoulutsang D."/>
            <person name="Topham K."/>
            <person name="Topping I."/>
            <person name="Tsamla T."/>
            <person name="Vassiliev H."/>
            <person name="Vo A."/>
            <person name="Wangchuk T."/>
            <person name="Wangdi T."/>
            <person name="Weiand M."/>
            <person name="Wilkinson J."/>
            <person name="Wilson A."/>
            <person name="Yadav S."/>
            <person name="Young G."/>
            <person name="Yu Q."/>
            <person name="Zembek L."/>
            <person name="Zhong D."/>
            <person name="Zimmer A."/>
            <person name="Zwirko Z."/>
            <person name="Jaffe D.B."/>
            <person name="Alvarez P."/>
            <person name="Brockman W."/>
            <person name="Butler J."/>
            <person name="Chin C."/>
            <person name="Gnerre S."/>
            <person name="Grabherr M."/>
            <person name="Kleber M."/>
            <person name="Mauceli E."/>
            <person name="MacCallum I."/>
        </authorList>
    </citation>
    <scope>NUCLEOTIDE SEQUENCE [LARGE SCALE GENOMIC DNA]</scope>
    <source>
        <strain evidence="3">Tucson 14024-0371.13</strain>
    </source>
</reference>
<keyword evidence="3" id="KW-1185">Reference proteome</keyword>
<feature type="transmembrane region" description="Helical" evidence="1">
    <location>
        <begin position="123"/>
        <end position="145"/>
    </location>
</feature>
<sequence>MSYISKRLASQDSINGLNSFCYFFDLKTGCKLIAVFDALIALLQLYRINVAETVEMATSPEPPSSGYAFLVTREPEVDMFGSPVETNRPQPVHNMTSYWLRVLCSVTVLKSILLFAGTQWDHISLLVAWILLTAFMGSFSFFFNLR</sequence>
<keyword evidence="1" id="KW-0472">Membrane</keyword>
<organism evidence="2 3">
    <name type="scientific">Drosophila ananassae</name>
    <name type="common">Fruit fly</name>
    <dbReference type="NCBI Taxonomy" id="7217"/>
    <lineage>
        <taxon>Eukaryota</taxon>
        <taxon>Metazoa</taxon>
        <taxon>Ecdysozoa</taxon>
        <taxon>Arthropoda</taxon>
        <taxon>Hexapoda</taxon>
        <taxon>Insecta</taxon>
        <taxon>Pterygota</taxon>
        <taxon>Neoptera</taxon>
        <taxon>Endopterygota</taxon>
        <taxon>Diptera</taxon>
        <taxon>Brachycera</taxon>
        <taxon>Muscomorpha</taxon>
        <taxon>Ephydroidea</taxon>
        <taxon>Drosophilidae</taxon>
        <taxon>Drosophila</taxon>
        <taxon>Sophophora</taxon>
    </lineage>
</organism>
<keyword evidence="1" id="KW-0812">Transmembrane</keyword>
<proteinExistence type="predicted"/>
<dbReference type="KEGG" id="dan:6494731"/>
<dbReference type="InParanoid" id="B3MEX3"/>
<protein>
    <submittedName>
        <fullName evidence="2">Uncharacterized protein</fullName>
    </submittedName>
</protein>
<evidence type="ECO:0000256" key="1">
    <source>
        <dbReference type="SAM" id="Phobius"/>
    </source>
</evidence>
<feature type="transmembrane region" description="Helical" evidence="1">
    <location>
        <begin position="98"/>
        <end position="117"/>
    </location>
</feature>
<dbReference type="GeneID" id="6494731"/>
<name>B3MEX3_DROAN</name>
<dbReference type="AlphaFoldDB" id="B3MEX3"/>
<dbReference type="EMBL" id="CH902619">
    <property type="protein sequence ID" value="EDV36594.2"/>
    <property type="molecule type" value="Genomic_DNA"/>
</dbReference>
<dbReference type="OrthoDB" id="7833108at2759"/>
<evidence type="ECO:0000313" key="3">
    <source>
        <dbReference type="Proteomes" id="UP000007801"/>
    </source>
</evidence>
<dbReference type="Proteomes" id="UP000007801">
    <property type="component" value="Unassembled WGS sequence"/>
</dbReference>
<keyword evidence="1" id="KW-1133">Transmembrane helix</keyword>
<gene>
    <name evidence="2" type="primary">Dana\GF11869</name>
    <name evidence="2" type="synonym">dana_GLEANR_11890</name>
    <name evidence="2" type="ORF">GF11869</name>
</gene>
<accession>B3MEX3</accession>